<dbReference type="CDD" id="cd05233">
    <property type="entry name" value="SDR_c"/>
    <property type="match status" value="1"/>
</dbReference>
<evidence type="ECO:0000256" key="3">
    <source>
        <dbReference type="RuleBase" id="RU000363"/>
    </source>
</evidence>
<gene>
    <name evidence="4" type="ORF">D5018_12010</name>
</gene>
<evidence type="ECO:0000256" key="2">
    <source>
        <dbReference type="ARBA" id="ARBA00023002"/>
    </source>
</evidence>
<dbReference type="PRINTS" id="PR00080">
    <property type="entry name" value="SDRFAMILY"/>
</dbReference>
<keyword evidence="5" id="KW-1185">Reference proteome</keyword>
<protein>
    <submittedName>
        <fullName evidence="4">SDR family oxidoreductase</fullName>
    </submittedName>
</protein>
<dbReference type="PANTHER" id="PTHR44196:SF1">
    <property type="entry name" value="DEHYDROGENASE_REDUCTASE SDR FAMILY MEMBER 7B"/>
    <property type="match status" value="1"/>
</dbReference>
<sequence>MTYIITGAAGGLGQALAKCLSKQGERLLLVGRNEEKLKTLLAELNDANHKLFVADLTKASDVQALKEYVVENWGVPDGLINCAGHGVFGRLPNINESDIAASLETNLLSVIYPCRAFVEIMQVKGGVIANVMSTAAQKGKANETVYCAAKWGVRGFTEALREEVKSTKVRVIGVYPAGMNTGFWQQTSVDYPLESFMTAEQVAELIVPALESCAQGYVSDIVLSR</sequence>
<comment type="similarity">
    <text evidence="1 3">Belongs to the short-chain dehydrogenases/reductases (SDR) family.</text>
</comment>
<accession>A0A3L8PX92</accession>
<evidence type="ECO:0000313" key="4">
    <source>
        <dbReference type="EMBL" id="RLV59419.1"/>
    </source>
</evidence>
<proteinExistence type="inferred from homology"/>
<dbReference type="OrthoDB" id="3178062at2"/>
<dbReference type="AlphaFoldDB" id="A0A3L8PX92"/>
<keyword evidence="2" id="KW-0560">Oxidoreductase</keyword>
<dbReference type="InterPro" id="IPR020904">
    <property type="entry name" value="Sc_DH/Rdtase_CS"/>
</dbReference>
<dbReference type="PROSITE" id="PS00061">
    <property type="entry name" value="ADH_SHORT"/>
    <property type="match status" value="1"/>
</dbReference>
<dbReference type="PRINTS" id="PR00081">
    <property type="entry name" value="GDHRDH"/>
</dbReference>
<dbReference type="GO" id="GO:0016020">
    <property type="term" value="C:membrane"/>
    <property type="evidence" value="ECO:0007669"/>
    <property type="project" value="TreeGrafter"/>
</dbReference>
<dbReference type="GO" id="GO:0016491">
    <property type="term" value="F:oxidoreductase activity"/>
    <property type="evidence" value="ECO:0007669"/>
    <property type="project" value="UniProtKB-KW"/>
</dbReference>
<dbReference type="Pfam" id="PF00106">
    <property type="entry name" value="adh_short"/>
    <property type="match status" value="1"/>
</dbReference>
<dbReference type="InterPro" id="IPR002347">
    <property type="entry name" value="SDR_fam"/>
</dbReference>
<evidence type="ECO:0000313" key="5">
    <source>
        <dbReference type="Proteomes" id="UP000281474"/>
    </source>
</evidence>
<comment type="caution">
    <text evidence="4">The sequence shown here is derived from an EMBL/GenBank/DDBJ whole genome shotgun (WGS) entry which is preliminary data.</text>
</comment>
<organism evidence="4 5">
    <name type="scientific">Parashewanella curva</name>
    <dbReference type="NCBI Taxonomy" id="2338552"/>
    <lineage>
        <taxon>Bacteria</taxon>
        <taxon>Pseudomonadati</taxon>
        <taxon>Pseudomonadota</taxon>
        <taxon>Gammaproteobacteria</taxon>
        <taxon>Alteromonadales</taxon>
        <taxon>Shewanellaceae</taxon>
        <taxon>Parashewanella</taxon>
    </lineage>
</organism>
<dbReference type="PANTHER" id="PTHR44196">
    <property type="entry name" value="DEHYDROGENASE/REDUCTASE SDR FAMILY MEMBER 7B"/>
    <property type="match status" value="1"/>
</dbReference>
<reference evidence="4 5" key="1">
    <citation type="submission" date="2018-09" db="EMBL/GenBank/DDBJ databases">
        <title>Phylogeny of the Shewanellaceae, and recommendation for two new genera, Pseudoshewanella and Parashewanella.</title>
        <authorList>
            <person name="Wang G."/>
        </authorList>
    </citation>
    <scope>NUCLEOTIDE SEQUENCE [LARGE SCALE GENOMIC DNA]</scope>
    <source>
        <strain evidence="4 5">C51</strain>
    </source>
</reference>
<dbReference type="Proteomes" id="UP000281474">
    <property type="component" value="Unassembled WGS sequence"/>
</dbReference>
<dbReference type="RefSeq" id="WP_121839250.1">
    <property type="nucleotide sequence ID" value="NZ_ML014783.1"/>
</dbReference>
<dbReference type="Gene3D" id="3.40.50.720">
    <property type="entry name" value="NAD(P)-binding Rossmann-like Domain"/>
    <property type="match status" value="1"/>
</dbReference>
<dbReference type="SUPFAM" id="SSF51735">
    <property type="entry name" value="NAD(P)-binding Rossmann-fold domains"/>
    <property type="match status" value="1"/>
</dbReference>
<dbReference type="EMBL" id="QZEI01000034">
    <property type="protein sequence ID" value="RLV59419.1"/>
    <property type="molecule type" value="Genomic_DNA"/>
</dbReference>
<evidence type="ECO:0000256" key="1">
    <source>
        <dbReference type="ARBA" id="ARBA00006484"/>
    </source>
</evidence>
<dbReference type="InterPro" id="IPR036291">
    <property type="entry name" value="NAD(P)-bd_dom_sf"/>
</dbReference>
<name>A0A3L8PX92_9GAMM</name>